<evidence type="ECO:0000313" key="2">
    <source>
        <dbReference type="Proteomes" id="UP000789920"/>
    </source>
</evidence>
<evidence type="ECO:0000313" key="1">
    <source>
        <dbReference type="EMBL" id="CAG8658876.1"/>
    </source>
</evidence>
<sequence length="63" mass="7350">MNDESKLAELIGWLSIDDSLTTYEYIYAEDDEKVSYTEAEICVDKTLRFLYEQGPEFGDVEEE</sequence>
<proteinExistence type="predicted"/>
<dbReference type="EMBL" id="CAJVQC010014611">
    <property type="protein sequence ID" value="CAG8658876.1"/>
    <property type="molecule type" value="Genomic_DNA"/>
</dbReference>
<protein>
    <submittedName>
        <fullName evidence="1">22426_t:CDS:1</fullName>
    </submittedName>
</protein>
<accession>A0ACA9NNL9</accession>
<dbReference type="Proteomes" id="UP000789920">
    <property type="component" value="Unassembled WGS sequence"/>
</dbReference>
<gene>
    <name evidence="1" type="ORF">RPERSI_LOCUS8189</name>
</gene>
<organism evidence="1 2">
    <name type="scientific">Racocetra persica</name>
    <dbReference type="NCBI Taxonomy" id="160502"/>
    <lineage>
        <taxon>Eukaryota</taxon>
        <taxon>Fungi</taxon>
        <taxon>Fungi incertae sedis</taxon>
        <taxon>Mucoromycota</taxon>
        <taxon>Glomeromycotina</taxon>
        <taxon>Glomeromycetes</taxon>
        <taxon>Diversisporales</taxon>
        <taxon>Gigasporaceae</taxon>
        <taxon>Racocetra</taxon>
    </lineage>
</organism>
<feature type="non-terminal residue" evidence="1">
    <location>
        <position position="63"/>
    </location>
</feature>
<name>A0ACA9NNL9_9GLOM</name>
<comment type="caution">
    <text evidence="1">The sequence shown here is derived from an EMBL/GenBank/DDBJ whole genome shotgun (WGS) entry which is preliminary data.</text>
</comment>
<keyword evidence="2" id="KW-1185">Reference proteome</keyword>
<reference evidence="1" key="1">
    <citation type="submission" date="2021-06" db="EMBL/GenBank/DDBJ databases">
        <authorList>
            <person name="Kallberg Y."/>
            <person name="Tangrot J."/>
            <person name="Rosling A."/>
        </authorList>
    </citation>
    <scope>NUCLEOTIDE SEQUENCE</scope>
    <source>
        <strain evidence="1">MA461A</strain>
    </source>
</reference>